<accession>A0A8C8ZAH3</accession>
<organism evidence="1 2">
    <name type="scientific">Prolemur simus</name>
    <name type="common">Greater bamboo lemur</name>
    <name type="synonym">Hapalemur simus</name>
    <dbReference type="NCBI Taxonomy" id="1328070"/>
    <lineage>
        <taxon>Eukaryota</taxon>
        <taxon>Metazoa</taxon>
        <taxon>Chordata</taxon>
        <taxon>Craniata</taxon>
        <taxon>Vertebrata</taxon>
        <taxon>Euteleostomi</taxon>
        <taxon>Mammalia</taxon>
        <taxon>Eutheria</taxon>
        <taxon>Euarchontoglires</taxon>
        <taxon>Primates</taxon>
        <taxon>Strepsirrhini</taxon>
        <taxon>Lemuriformes</taxon>
        <taxon>Lemuridae</taxon>
        <taxon>Prolemur</taxon>
    </lineage>
</organism>
<reference evidence="1" key="1">
    <citation type="submission" date="2025-08" db="UniProtKB">
        <authorList>
            <consortium name="Ensembl"/>
        </authorList>
    </citation>
    <scope>IDENTIFICATION</scope>
</reference>
<proteinExistence type="predicted"/>
<dbReference type="Ensembl" id="ENSPSMT00000015362.1">
    <property type="protein sequence ID" value="ENSPSMP00000013186.1"/>
    <property type="gene ID" value="ENSPSMG00000009485.1"/>
</dbReference>
<reference evidence="1" key="2">
    <citation type="submission" date="2025-09" db="UniProtKB">
        <authorList>
            <consortium name="Ensembl"/>
        </authorList>
    </citation>
    <scope>IDENTIFICATION</scope>
</reference>
<sequence length="88" mass="9116">MLGRTAGTGEGSAAQGTGFRAVKVLVRVLVCVCPHFLGSTPKASLPAPTPILEAPVAVCMSVTVVQNKFYLSLLYPDLGLALCEPCPD</sequence>
<evidence type="ECO:0000313" key="2">
    <source>
        <dbReference type="Proteomes" id="UP000694414"/>
    </source>
</evidence>
<name>A0A8C8ZAH3_PROSS</name>
<evidence type="ECO:0000313" key="1">
    <source>
        <dbReference type="Ensembl" id="ENSPSMP00000013186.1"/>
    </source>
</evidence>
<protein>
    <submittedName>
        <fullName evidence="1">Uncharacterized protein</fullName>
    </submittedName>
</protein>
<dbReference type="AlphaFoldDB" id="A0A8C8ZAH3"/>
<dbReference type="GeneTree" id="ENSGT00990000211281"/>
<keyword evidence="2" id="KW-1185">Reference proteome</keyword>
<dbReference type="Proteomes" id="UP000694414">
    <property type="component" value="Unplaced"/>
</dbReference>